<dbReference type="AlphaFoldDB" id="A0AAV9VAC3"/>
<comment type="caution">
    <text evidence="1">The sequence shown here is derived from an EMBL/GenBank/DDBJ whole genome shotgun (WGS) entry which is preliminary data.</text>
</comment>
<protein>
    <submittedName>
        <fullName evidence="1">Uncharacterized protein</fullName>
    </submittedName>
</protein>
<proteinExistence type="predicted"/>
<reference evidence="1 2" key="1">
    <citation type="submission" date="2019-10" db="EMBL/GenBank/DDBJ databases">
        <authorList>
            <person name="Palmer J.M."/>
        </authorList>
    </citation>
    <scope>NUCLEOTIDE SEQUENCE [LARGE SCALE GENOMIC DNA]</scope>
    <source>
        <strain evidence="1 2">TWF730</strain>
    </source>
</reference>
<keyword evidence="2" id="KW-1185">Reference proteome</keyword>
<name>A0AAV9VAC3_9PEZI</name>
<evidence type="ECO:0000313" key="1">
    <source>
        <dbReference type="EMBL" id="KAK6358778.1"/>
    </source>
</evidence>
<dbReference type="EMBL" id="JAVHNS010000004">
    <property type="protein sequence ID" value="KAK6358778.1"/>
    <property type="molecule type" value="Genomic_DNA"/>
</dbReference>
<dbReference type="Proteomes" id="UP001373714">
    <property type="component" value="Unassembled WGS sequence"/>
</dbReference>
<evidence type="ECO:0000313" key="2">
    <source>
        <dbReference type="Proteomes" id="UP001373714"/>
    </source>
</evidence>
<accession>A0AAV9VAC3</accession>
<gene>
    <name evidence="1" type="ORF">TWF730_008097</name>
</gene>
<organism evidence="1 2">
    <name type="scientific">Orbilia blumenaviensis</name>
    <dbReference type="NCBI Taxonomy" id="1796055"/>
    <lineage>
        <taxon>Eukaryota</taxon>
        <taxon>Fungi</taxon>
        <taxon>Dikarya</taxon>
        <taxon>Ascomycota</taxon>
        <taxon>Pezizomycotina</taxon>
        <taxon>Orbiliomycetes</taxon>
        <taxon>Orbiliales</taxon>
        <taxon>Orbiliaceae</taxon>
        <taxon>Orbilia</taxon>
    </lineage>
</organism>
<sequence length="394" mass="44176">MQSHLLPTPTPSPTSPTPPLQTRQWVLNFLLQLSPDTPSRPPEYPDPPTDRLRGMIYAAVCQRLAYLAKLSREAHQKAHHLARISTDLIGYLFPLHSYDLQVDICVKTVLFNLLLSDKDAVRNFDALSVLAATNSSLLSGVDTNSVNFLVKEAGFIPSSCKEASSSSSQKDGFGPICEARVQMALMESIISKVIQARCSKSHNGGANRGSTQKESGELDIDCLLKILPNWIFPADEFDETEYGAVYLPATENFAAFTKAITTISTACNPSSPQEVKLQPAIKDALSHYTTLKTTFQPHPQLWKFANAYLQGFISSNLIGNEAFKQLFTNNNYKAALREEWRRRRTNSFSYRRRMSAVLDVSEIEIGDEEETTARSEGVRRRSIIEEYDSWEFLR</sequence>